<dbReference type="KEGG" id="ahg:AHOG_06820"/>
<gene>
    <name evidence="2" type="ORF">AHOG_06820</name>
</gene>
<evidence type="ECO:0000313" key="3">
    <source>
        <dbReference type="Proteomes" id="UP000204221"/>
    </source>
</evidence>
<dbReference type="Proteomes" id="UP000204221">
    <property type="component" value="Chromosome"/>
</dbReference>
<keyword evidence="3" id="KW-1185">Reference proteome</keyword>
<dbReference type="GO" id="GO:0051470">
    <property type="term" value="P:ectoine transmembrane transport"/>
    <property type="evidence" value="ECO:0007669"/>
    <property type="project" value="InterPro"/>
</dbReference>
<protein>
    <submittedName>
        <fullName evidence="2">Putative amino-acid ABC transporter-binding protein</fullName>
    </submittedName>
</protein>
<name>A0A221VZQ7_9PSEU</name>
<proteinExistence type="predicted"/>
<sequence length="305" mass="31647">MQAANVTRRNFIRGATGGLLAVGLGVGVAGCSTIDLSTAGDGGDLLDQLRDRGNVRMGFANETPFAFIDSEGDLTGQAAEVGKEIFRRLGVDSFVPKLADFSSLIPGLNAGLFDVISAGMYITPARCEQILFTNPDYNAPYAFLVPEGNPLGLTTLDDVVADPDVVLGVIVGGVEESVATGVGVPSDQIVVFPDQVSGLDGVAAGRADAFLLSTLSLRSALASRTDSGLELSEPPFIPTVDGVDQNGAGGFGFRLGEANIVEAFNSELATLKSEGLLLPIVEPFGFTEDEMTDLTAEELCQAPQA</sequence>
<dbReference type="SMART" id="SM00062">
    <property type="entry name" value="PBPb"/>
    <property type="match status" value="1"/>
</dbReference>
<organism evidence="2 3">
    <name type="scientific">Actinoalloteichus hoggarensis</name>
    <dbReference type="NCBI Taxonomy" id="1470176"/>
    <lineage>
        <taxon>Bacteria</taxon>
        <taxon>Bacillati</taxon>
        <taxon>Actinomycetota</taxon>
        <taxon>Actinomycetes</taxon>
        <taxon>Pseudonocardiales</taxon>
        <taxon>Pseudonocardiaceae</taxon>
        <taxon>Actinoalloteichus</taxon>
    </lineage>
</organism>
<dbReference type="Pfam" id="PF00497">
    <property type="entry name" value="SBP_bac_3"/>
    <property type="match status" value="1"/>
</dbReference>
<dbReference type="InterPro" id="IPR001638">
    <property type="entry name" value="Solute-binding_3/MltF_N"/>
</dbReference>
<dbReference type="PANTHER" id="PTHR35936">
    <property type="entry name" value="MEMBRANE-BOUND LYTIC MUREIN TRANSGLYCOSYLASE F"/>
    <property type="match status" value="1"/>
</dbReference>
<dbReference type="RefSeq" id="WP_093940597.1">
    <property type="nucleotide sequence ID" value="NZ_CP022521.1"/>
</dbReference>
<dbReference type="InterPro" id="IPR006311">
    <property type="entry name" value="TAT_signal"/>
</dbReference>
<dbReference type="PROSITE" id="PS51318">
    <property type="entry name" value="TAT"/>
    <property type="match status" value="1"/>
</dbReference>
<evidence type="ECO:0000256" key="1">
    <source>
        <dbReference type="ARBA" id="ARBA00022729"/>
    </source>
</evidence>
<accession>A0A221VZQ7</accession>
<reference evidence="2 3" key="1">
    <citation type="submission" date="2017-07" db="EMBL/GenBank/DDBJ databases">
        <title>Complete genome sequence of Actinoalloteichus hoggarensis DSM 45943, type strain of Actinoalloteichus hoggarensis.</title>
        <authorList>
            <person name="Ruckert C."/>
            <person name="Nouioui I."/>
            <person name="Willmese J."/>
            <person name="van Wezel G."/>
            <person name="Klenk H.-P."/>
            <person name="Kalinowski J."/>
            <person name="Zotchev S.B."/>
        </authorList>
    </citation>
    <scope>NUCLEOTIDE SEQUENCE [LARGE SCALE GENOMIC DNA]</scope>
    <source>
        <strain evidence="2 3">DSM 45943</strain>
    </source>
</reference>
<dbReference type="AlphaFoldDB" id="A0A221VZQ7"/>
<keyword evidence="1" id="KW-0732">Signal</keyword>
<dbReference type="GO" id="GO:0033294">
    <property type="term" value="F:ectoine binding"/>
    <property type="evidence" value="ECO:0007669"/>
    <property type="project" value="InterPro"/>
</dbReference>
<dbReference type="OrthoDB" id="9768183at2"/>
<dbReference type="Gene3D" id="3.40.190.10">
    <property type="entry name" value="Periplasmic binding protein-like II"/>
    <property type="match status" value="2"/>
</dbReference>
<dbReference type="InterPro" id="IPR014337">
    <property type="entry name" value="Ectoine_EhuB"/>
</dbReference>
<dbReference type="NCBIfam" id="TIGR02995">
    <property type="entry name" value="ectoine_ehuB"/>
    <property type="match status" value="1"/>
</dbReference>
<dbReference type="SUPFAM" id="SSF53850">
    <property type="entry name" value="Periplasmic binding protein-like II"/>
    <property type="match status" value="1"/>
</dbReference>
<evidence type="ECO:0000313" key="2">
    <source>
        <dbReference type="EMBL" id="ASO19012.1"/>
    </source>
</evidence>
<dbReference type="PANTHER" id="PTHR35936:SF17">
    <property type="entry name" value="ARGININE-BINDING EXTRACELLULAR PROTEIN ARTP"/>
    <property type="match status" value="1"/>
</dbReference>
<dbReference type="EMBL" id="CP022521">
    <property type="protein sequence ID" value="ASO19012.1"/>
    <property type="molecule type" value="Genomic_DNA"/>
</dbReference>